<evidence type="ECO:0000313" key="1">
    <source>
        <dbReference type="Proteomes" id="UP000036681"/>
    </source>
</evidence>
<protein>
    <submittedName>
        <fullName evidence="2">Secreted protein</fullName>
    </submittedName>
</protein>
<sequence>MGRVFLKTAWKHLPPRSGFADARSDEVSHCVGHLTSNCVSFSLQYIQQGNVPALESSSCTDCCTLSTHS</sequence>
<organism evidence="1 2">
    <name type="scientific">Ascaris lumbricoides</name>
    <name type="common">Giant roundworm</name>
    <dbReference type="NCBI Taxonomy" id="6252"/>
    <lineage>
        <taxon>Eukaryota</taxon>
        <taxon>Metazoa</taxon>
        <taxon>Ecdysozoa</taxon>
        <taxon>Nematoda</taxon>
        <taxon>Chromadorea</taxon>
        <taxon>Rhabditida</taxon>
        <taxon>Spirurina</taxon>
        <taxon>Ascaridomorpha</taxon>
        <taxon>Ascaridoidea</taxon>
        <taxon>Ascarididae</taxon>
        <taxon>Ascaris</taxon>
    </lineage>
</organism>
<dbReference type="Proteomes" id="UP000036681">
    <property type="component" value="Unplaced"/>
</dbReference>
<evidence type="ECO:0000313" key="2">
    <source>
        <dbReference type="WBParaSite" id="ALUE_0000596201-mRNA-1"/>
    </source>
</evidence>
<dbReference type="WBParaSite" id="ALUE_0000596201-mRNA-1">
    <property type="protein sequence ID" value="ALUE_0000596201-mRNA-1"/>
    <property type="gene ID" value="ALUE_0000596201"/>
</dbReference>
<accession>A0A0M3HTI8</accession>
<name>A0A0M3HTI8_ASCLU</name>
<dbReference type="AlphaFoldDB" id="A0A0M3HTI8"/>
<proteinExistence type="predicted"/>
<keyword evidence="1" id="KW-1185">Reference proteome</keyword>
<reference evidence="2" key="1">
    <citation type="submission" date="2017-02" db="UniProtKB">
        <authorList>
            <consortium name="WormBaseParasite"/>
        </authorList>
    </citation>
    <scope>IDENTIFICATION</scope>
</reference>